<reference evidence="2" key="1">
    <citation type="submission" date="2022-06" db="EMBL/GenBank/DDBJ databases">
        <title>Ornithinimicrobium JY.X270.</title>
        <authorList>
            <person name="Huang Y."/>
        </authorList>
    </citation>
    <scope>NUCLEOTIDE SEQUENCE</scope>
    <source>
        <strain evidence="2">JY.X270</strain>
    </source>
</reference>
<dbReference type="InterPro" id="IPR011335">
    <property type="entry name" value="Restrct_endonuc-II-like"/>
</dbReference>
<keyword evidence="3" id="KW-1185">Reference proteome</keyword>
<dbReference type="Gene3D" id="3.40.960.10">
    <property type="entry name" value="VSR Endonuclease"/>
    <property type="match status" value="1"/>
</dbReference>
<name>A0ABY4YF92_9MICO</name>
<keyword evidence="2" id="KW-0255">Endonuclease</keyword>
<organism evidence="2 3">
    <name type="scientific">Ornithinimicrobium cryptoxanthini</name>
    <dbReference type="NCBI Taxonomy" id="2934161"/>
    <lineage>
        <taxon>Bacteria</taxon>
        <taxon>Bacillati</taxon>
        <taxon>Actinomycetota</taxon>
        <taxon>Actinomycetes</taxon>
        <taxon>Micrococcales</taxon>
        <taxon>Ornithinimicrobiaceae</taxon>
        <taxon>Ornithinimicrobium</taxon>
    </lineage>
</organism>
<protein>
    <submittedName>
        <fullName evidence="2">Endonuclease domain-containing protein</fullName>
    </submittedName>
</protein>
<dbReference type="EMBL" id="CP099490">
    <property type="protein sequence ID" value="USQ75446.1"/>
    <property type="molecule type" value="Genomic_DNA"/>
</dbReference>
<proteinExistence type="predicted"/>
<feature type="domain" description="DUF559" evidence="1">
    <location>
        <begin position="104"/>
        <end position="165"/>
    </location>
</feature>
<dbReference type="InterPro" id="IPR007569">
    <property type="entry name" value="DUF559"/>
</dbReference>
<dbReference type="Pfam" id="PF04480">
    <property type="entry name" value="DUF559"/>
    <property type="match status" value="1"/>
</dbReference>
<evidence type="ECO:0000313" key="3">
    <source>
        <dbReference type="Proteomes" id="UP001056535"/>
    </source>
</evidence>
<dbReference type="SUPFAM" id="SSF52980">
    <property type="entry name" value="Restriction endonuclease-like"/>
    <property type="match status" value="1"/>
</dbReference>
<accession>A0ABY4YF92</accession>
<evidence type="ECO:0000313" key="2">
    <source>
        <dbReference type="EMBL" id="USQ75446.1"/>
    </source>
</evidence>
<sequence>MRAVRPALALLQVAATFGVESGLVSADCALRCGVVTREELEGMVGSRRLGNGAANARTVVEHADPGSESPGETRCRWLLHVLGLPRPVLQAVVRDHAGQFIGRVDFLFEAERTIVEFDGLVKYTDRQVLVAEKAREDALRSLGYSVVRITWKDLAHPQRVLAKVLGGFRAAAAA</sequence>
<keyword evidence="2" id="KW-0540">Nuclease</keyword>
<dbReference type="RefSeq" id="WP_252619849.1">
    <property type="nucleotide sequence ID" value="NZ_CP099490.1"/>
</dbReference>
<gene>
    <name evidence="2" type="ORF">NF557_12565</name>
</gene>
<keyword evidence="2" id="KW-0378">Hydrolase</keyword>
<dbReference type="Proteomes" id="UP001056535">
    <property type="component" value="Chromosome"/>
</dbReference>
<evidence type="ECO:0000259" key="1">
    <source>
        <dbReference type="Pfam" id="PF04480"/>
    </source>
</evidence>
<dbReference type="GO" id="GO:0004519">
    <property type="term" value="F:endonuclease activity"/>
    <property type="evidence" value="ECO:0007669"/>
    <property type="project" value="UniProtKB-KW"/>
</dbReference>